<dbReference type="InterPro" id="IPR000914">
    <property type="entry name" value="SBP_5_dom"/>
</dbReference>
<feature type="signal peptide" evidence="4">
    <location>
        <begin position="1"/>
        <end position="21"/>
    </location>
</feature>
<dbReference type="EMBL" id="BOPF01000053">
    <property type="protein sequence ID" value="GIJ51719.1"/>
    <property type="molecule type" value="Genomic_DNA"/>
</dbReference>
<dbReference type="RefSeq" id="WP_203905110.1">
    <property type="nucleotide sequence ID" value="NZ_BOPF01000053.1"/>
</dbReference>
<evidence type="ECO:0000259" key="5">
    <source>
        <dbReference type="Pfam" id="PF00496"/>
    </source>
</evidence>
<dbReference type="Proteomes" id="UP000619260">
    <property type="component" value="Unassembled WGS sequence"/>
</dbReference>
<feature type="domain" description="Solute-binding protein family 5" evidence="5">
    <location>
        <begin position="80"/>
        <end position="476"/>
    </location>
</feature>
<evidence type="ECO:0000256" key="1">
    <source>
        <dbReference type="ARBA" id="ARBA00005695"/>
    </source>
</evidence>
<gene>
    <name evidence="6" type="ORF">Val02_86050</name>
</gene>
<dbReference type="PIRSF" id="PIRSF002741">
    <property type="entry name" value="MppA"/>
    <property type="match status" value="1"/>
</dbReference>
<name>A0A8J3YU59_9ACTN</name>
<protein>
    <submittedName>
        <fullName evidence="6">ABC transporter substrate-binding protein</fullName>
    </submittedName>
</protein>
<keyword evidence="3 4" id="KW-0732">Signal</keyword>
<evidence type="ECO:0000313" key="7">
    <source>
        <dbReference type="Proteomes" id="UP000619260"/>
    </source>
</evidence>
<evidence type="ECO:0000256" key="3">
    <source>
        <dbReference type="ARBA" id="ARBA00022729"/>
    </source>
</evidence>
<dbReference type="Gene3D" id="3.10.105.10">
    <property type="entry name" value="Dipeptide-binding Protein, Domain 3"/>
    <property type="match status" value="1"/>
</dbReference>
<proteinExistence type="inferred from homology"/>
<dbReference type="GO" id="GO:1904680">
    <property type="term" value="F:peptide transmembrane transporter activity"/>
    <property type="evidence" value="ECO:0007669"/>
    <property type="project" value="TreeGrafter"/>
</dbReference>
<dbReference type="SUPFAM" id="SSF53850">
    <property type="entry name" value="Periplasmic binding protein-like II"/>
    <property type="match status" value="1"/>
</dbReference>
<dbReference type="GO" id="GO:0043190">
    <property type="term" value="C:ATP-binding cassette (ABC) transporter complex"/>
    <property type="evidence" value="ECO:0007669"/>
    <property type="project" value="InterPro"/>
</dbReference>
<dbReference type="GO" id="GO:0015833">
    <property type="term" value="P:peptide transport"/>
    <property type="evidence" value="ECO:0007669"/>
    <property type="project" value="TreeGrafter"/>
</dbReference>
<dbReference type="Gene3D" id="3.90.76.10">
    <property type="entry name" value="Dipeptide-binding Protein, Domain 1"/>
    <property type="match status" value="1"/>
</dbReference>
<dbReference type="Gene3D" id="3.40.190.10">
    <property type="entry name" value="Periplasmic binding protein-like II"/>
    <property type="match status" value="1"/>
</dbReference>
<evidence type="ECO:0000256" key="2">
    <source>
        <dbReference type="ARBA" id="ARBA00022448"/>
    </source>
</evidence>
<sequence length="554" mass="60146">MRAPRLRAAFAVAAVASLVVAGCAESDRDDSGSGSDKTLVFGAAGDAKVLDPTFASDGETFRVLRQMYEGLVRSEEGGTKPVAGLAESWSSDAAGLVWTFKLRKGVKFHDGTDFNGEAVCVNFNRWYNAKGLMQSPDVTAYWQDIFGGFAKNESDKLPESLFKSCSAPDAGTAVITISRVTSKFPAALMLPAFSISSPEALKKYNADGLGGTADSVTYPEYATGHPVGTGPFKFVKWDTANKSVELERNDAYYGEKAKVKKLIFKTISDVNARKQALKNGEIQGYDLVDPADIPGLKSDGFNILPRPAFNVLYLAINQSGPGKAATSNVKVRQAIAHAINREAIVKAKYPDGSSVAINFQPPGLEGYNDGVTKYEYSTEKAKQLLAEAGVTNLKLKFHYPTEVTRPYMPAPKDIYELIAADLTKAGITTEAVPLKWNPDYLNAVQTGADHDLHLLGWTGDYGDAYNFIGTFFDRQKDEWGFNNPTLFEAFKKADSEPDATKRTAQYKEINKQVMDFLPGVPIAHGPPSLVFNKSVSGIKASPLTDERFVTAEVK</sequence>
<dbReference type="PANTHER" id="PTHR30290">
    <property type="entry name" value="PERIPLASMIC BINDING COMPONENT OF ABC TRANSPORTER"/>
    <property type="match status" value="1"/>
</dbReference>
<dbReference type="InterPro" id="IPR039424">
    <property type="entry name" value="SBP_5"/>
</dbReference>
<keyword evidence="7" id="KW-1185">Reference proteome</keyword>
<dbReference type="PANTHER" id="PTHR30290:SF9">
    <property type="entry name" value="OLIGOPEPTIDE-BINDING PROTEIN APPA"/>
    <property type="match status" value="1"/>
</dbReference>
<comment type="caution">
    <text evidence="6">The sequence shown here is derived from an EMBL/GenBank/DDBJ whole genome shotgun (WGS) entry which is preliminary data.</text>
</comment>
<dbReference type="Pfam" id="PF00496">
    <property type="entry name" value="SBP_bac_5"/>
    <property type="match status" value="1"/>
</dbReference>
<feature type="chain" id="PRO_5039322366" evidence="4">
    <location>
        <begin position="22"/>
        <end position="554"/>
    </location>
</feature>
<dbReference type="AlphaFoldDB" id="A0A8J3YU59"/>
<organism evidence="6 7">
    <name type="scientific">Virgisporangium aliadipatigenens</name>
    <dbReference type="NCBI Taxonomy" id="741659"/>
    <lineage>
        <taxon>Bacteria</taxon>
        <taxon>Bacillati</taxon>
        <taxon>Actinomycetota</taxon>
        <taxon>Actinomycetes</taxon>
        <taxon>Micromonosporales</taxon>
        <taxon>Micromonosporaceae</taxon>
        <taxon>Virgisporangium</taxon>
    </lineage>
</organism>
<comment type="similarity">
    <text evidence="1">Belongs to the bacterial solute-binding protein 5 family.</text>
</comment>
<keyword evidence="2" id="KW-0813">Transport</keyword>
<evidence type="ECO:0000256" key="4">
    <source>
        <dbReference type="SAM" id="SignalP"/>
    </source>
</evidence>
<dbReference type="GO" id="GO:0042597">
    <property type="term" value="C:periplasmic space"/>
    <property type="evidence" value="ECO:0007669"/>
    <property type="project" value="UniProtKB-ARBA"/>
</dbReference>
<dbReference type="InterPro" id="IPR030678">
    <property type="entry name" value="Peptide/Ni-bd"/>
</dbReference>
<evidence type="ECO:0000313" key="6">
    <source>
        <dbReference type="EMBL" id="GIJ51719.1"/>
    </source>
</evidence>
<reference evidence="6" key="1">
    <citation type="submission" date="2021-01" db="EMBL/GenBank/DDBJ databases">
        <title>Whole genome shotgun sequence of Virgisporangium aliadipatigenens NBRC 105644.</title>
        <authorList>
            <person name="Komaki H."/>
            <person name="Tamura T."/>
        </authorList>
    </citation>
    <scope>NUCLEOTIDE SEQUENCE</scope>
    <source>
        <strain evidence="6">NBRC 105644</strain>
    </source>
</reference>
<dbReference type="CDD" id="cd08493">
    <property type="entry name" value="PBP2_DppA_like"/>
    <property type="match status" value="1"/>
</dbReference>
<dbReference type="PROSITE" id="PS51257">
    <property type="entry name" value="PROKAR_LIPOPROTEIN"/>
    <property type="match status" value="1"/>
</dbReference>
<accession>A0A8J3YU59</accession>